<comment type="caution">
    <text evidence="2">The sequence shown here is derived from an EMBL/GenBank/DDBJ whole genome shotgun (WGS) entry which is preliminary data.</text>
</comment>
<evidence type="ECO:0000313" key="3">
    <source>
        <dbReference type="Proteomes" id="UP000534783"/>
    </source>
</evidence>
<evidence type="ECO:0000313" key="2">
    <source>
        <dbReference type="EMBL" id="NKE70144.1"/>
    </source>
</evidence>
<keyword evidence="3" id="KW-1185">Reference proteome</keyword>
<organism evidence="2 3">
    <name type="scientific">Candidatus Manganitrophus noduliformans</name>
    <dbReference type="NCBI Taxonomy" id="2606439"/>
    <lineage>
        <taxon>Bacteria</taxon>
        <taxon>Pseudomonadati</taxon>
        <taxon>Nitrospirota</taxon>
        <taxon>Nitrospiria</taxon>
        <taxon>Candidatus Troglogloeales</taxon>
        <taxon>Candidatus Manganitrophaceae</taxon>
        <taxon>Candidatus Manganitrophus</taxon>
    </lineage>
</organism>
<dbReference type="Pfam" id="PF07992">
    <property type="entry name" value="Pyr_redox_2"/>
    <property type="match status" value="1"/>
</dbReference>
<dbReference type="PANTHER" id="PTHR43755:SF1">
    <property type="entry name" value="FAD-DEPENDENT PYRIDINE NUCLEOTIDE-DISULPHIDE OXIDOREDUCTASE"/>
    <property type="match status" value="1"/>
</dbReference>
<evidence type="ECO:0000259" key="1">
    <source>
        <dbReference type="Pfam" id="PF07992"/>
    </source>
</evidence>
<dbReference type="PANTHER" id="PTHR43755">
    <property type="match status" value="1"/>
</dbReference>
<dbReference type="InterPro" id="IPR052541">
    <property type="entry name" value="SQRD"/>
</dbReference>
<dbReference type="PRINTS" id="PR00368">
    <property type="entry name" value="FADPNR"/>
</dbReference>
<accession>A0A7X6DN49</accession>
<dbReference type="InterPro" id="IPR023753">
    <property type="entry name" value="FAD/NAD-binding_dom"/>
</dbReference>
<dbReference type="Proteomes" id="UP000534783">
    <property type="component" value="Unassembled WGS sequence"/>
</dbReference>
<gene>
    <name evidence="2" type="ORF">MNODULE_05230</name>
</gene>
<name>A0A7X6DN49_9BACT</name>
<sequence>MAGKTILILGGGIGGQVAANLLRKKIARDHRVILIDRKREYVFSPSLLWLMVGQRKLEQIRRPLESLARKGIEVVQADVTRIDPTGRTVVADDRAFSYDDLIISLGADLAPETIPGLRDTAHLFYEPSGAERLWEAVRGIEGGRVVILIAATPFKCPAAPYEAAMLLADYFRKRGLEKKCDISIYTPEPLPMPVAGPVMGNAVKQMVEERGIAFHPMMKISSVEWSTRELLFENGQRTRYDLLVAVPPHRAPQVTKDSGLAGESGWIPVDPRTLKTRYEGVYAIGDITSIMLPVGKPLPKAGVFAHHQAETVAKNIAAEIAGGNASEAFDGHGYCFLEMGSGRAGFAGGNFYALPAPQIKLRRPGYHWHWGKVLFERWWLKHWF</sequence>
<dbReference type="GO" id="GO:0016491">
    <property type="term" value="F:oxidoreductase activity"/>
    <property type="evidence" value="ECO:0007669"/>
    <property type="project" value="InterPro"/>
</dbReference>
<dbReference type="SUPFAM" id="SSF51905">
    <property type="entry name" value="FAD/NAD(P)-binding domain"/>
    <property type="match status" value="2"/>
</dbReference>
<reference evidence="2 3" key="1">
    <citation type="journal article" date="2020" name="Nature">
        <title>Bacterial chemolithoautotrophy via manganese oxidation.</title>
        <authorList>
            <person name="Yu H."/>
            <person name="Leadbetter J.R."/>
        </authorList>
    </citation>
    <scope>NUCLEOTIDE SEQUENCE [LARGE SCALE GENOMIC DNA]</scope>
    <source>
        <strain evidence="2 3">Mn-1</strain>
    </source>
</reference>
<dbReference type="RefSeq" id="WP_168058407.1">
    <property type="nucleotide sequence ID" value="NZ_VTOW01000001.1"/>
</dbReference>
<dbReference type="AlphaFoldDB" id="A0A7X6DN49"/>
<protein>
    <submittedName>
        <fullName evidence="2">NAD(P)/FAD-dependent oxidoreductase</fullName>
    </submittedName>
</protein>
<dbReference type="Gene3D" id="3.50.50.100">
    <property type="match status" value="1"/>
</dbReference>
<dbReference type="InterPro" id="IPR036188">
    <property type="entry name" value="FAD/NAD-bd_sf"/>
</dbReference>
<feature type="domain" description="FAD/NAD(P)-binding" evidence="1">
    <location>
        <begin position="5"/>
        <end position="296"/>
    </location>
</feature>
<proteinExistence type="predicted"/>
<dbReference type="EMBL" id="VTOW01000001">
    <property type="protein sequence ID" value="NKE70144.1"/>
    <property type="molecule type" value="Genomic_DNA"/>
</dbReference>